<protein>
    <submittedName>
        <fullName evidence="2">Uncharacterized protein</fullName>
    </submittedName>
</protein>
<name>A0ABQ9TES6_SAGOE</name>
<evidence type="ECO:0000256" key="1">
    <source>
        <dbReference type="SAM" id="MobiDB-lite"/>
    </source>
</evidence>
<dbReference type="EMBL" id="JASSZA010000023">
    <property type="protein sequence ID" value="KAK2082732.1"/>
    <property type="molecule type" value="Genomic_DNA"/>
</dbReference>
<feature type="compositionally biased region" description="Polar residues" evidence="1">
    <location>
        <begin position="39"/>
        <end position="55"/>
    </location>
</feature>
<feature type="region of interest" description="Disordered" evidence="1">
    <location>
        <begin position="103"/>
        <end position="203"/>
    </location>
</feature>
<keyword evidence="3" id="KW-1185">Reference proteome</keyword>
<gene>
    <name evidence="2" type="ORF">P7K49_037968</name>
</gene>
<dbReference type="Proteomes" id="UP001266305">
    <property type="component" value="Unassembled WGS sequence"/>
</dbReference>
<feature type="compositionally biased region" description="Basic and acidic residues" evidence="1">
    <location>
        <begin position="18"/>
        <end position="30"/>
    </location>
</feature>
<accession>A0ABQ9TES6</accession>
<reference evidence="2 3" key="1">
    <citation type="submission" date="2023-05" db="EMBL/GenBank/DDBJ databases">
        <title>B98-5 Cell Line De Novo Hybrid Assembly: An Optical Mapping Approach.</title>
        <authorList>
            <person name="Kananen K."/>
            <person name="Auerbach J.A."/>
            <person name="Kautto E."/>
            <person name="Blachly J.S."/>
        </authorList>
    </citation>
    <scope>NUCLEOTIDE SEQUENCE [LARGE SCALE GENOMIC DNA]</scope>
    <source>
        <strain evidence="2">B95-8</strain>
        <tissue evidence="2">Cell line</tissue>
    </source>
</reference>
<feature type="region of interest" description="Disordered" evidence="1">
    <location>
        <begin position="1"/>
        <end position="55"/>
    </location>
</feature>
<comment type="caution">
    <text evidence="2">The sequence shown here is derived from an EMBL/GenBank/DDBJ whole genome shotgun (WGS) entry which is preliminary data.</text>
</comment>
<organism evidence="2 3">
    <name type="scientific">Saguinus oedipus</name>
    <name type="common">Cotton-top tamarin</name>
    <name type="synonym">Oedipomidas oedipus</name>
    <dbReference type="NCBI Taxonomy" id="9490"/>
    <lineage>
        <taxon>Eukaryota</taxon>
        <taxon>Metazoa</taxon>
        <taxon>Chordata</taxon>
        <taxon>Craniata</taxon>
        <taxon>Vertebrata</taxon>
        <taxon>Euteleostomi</taxon>
        <taxon>Mammalia</taxon>
        <taxon>Eutheria</taxon>
        <taxon>Euarchontoglires</taxon>
        <taxon>Primates</taxon>
        <taxon>Haplorrhini</taxon>
        <taxon>Platyrrhini</taxon>
        <taxon>Cebidae</taxon>
        <taxon>Callitrichinae</taxon>
        <taxon>Saguinus</taxon>
    </lineage>
</organism>
<sequence>MEPHSDPSQDLYGGTKIPHPEPTGDRDHYGRCTPPAGSQPESCIPTQTHTRTVGQDTHRGLWTTARTTHRTPQFLLRPQTPPQFLPGHRHHQTHPYTALCPAILQGPQTPTPAPAENSRPPTTLRHPDTCWDSRPVLRPWMGTADNHRLTETPSGNPRAPQNPHPDPYQGQAEPHKGPPTQIYQVQAENPTQTPHPDPYKGQG</sequence>
<proteinExistence type="predicted"/>
<evidence type="ECO:0000313" key="3">
    <source>
        <dbReference type="Proteomes" id="UP001266305"/>
    </source>
</evidence>
<evidence type="ECO:0000313" key="2">
    <source>
        <dbReference type="EMBL" id="KAK2082732.1"/>
    </source>
</evidence>
<feature type="compositionally biased region" description="Polar residues" evidence="1">
    <location>
        <begin position="181"/>
        <end position="194"/>
    </location>
</feature>